<comment type="similarity">
    <text evidence="1 2">Belongs to the peptidase C14A family.</text>
</comment>
<accession>A0A8B8EBX9</accession>
<keyword evidence="6" id="KW-1185">Reference proteome</keyword>
<evidence type="ECO:0000313" key="7">
    <source>
        <dbReference type="RefSeq" id="XP_022337026.1"/>
    </source>
</evidence>
<dbReference type="Pfam" id="PF00656">
    <property type="entry name" value="Peptidase_C14"/>
    <property type="match status" value="1"/>
</dbReference>
<dbReference type="GO" id="GO:0043525">
    <property type="term" value="P:positive regulation of neuron apoptotic process"/>
    <property type="evidence" value="ECO:0007669"/>
    <property type="project" value="TreeGrafter"/>
</dbReference>
<feature type="compositionally biased region" description="Basic and acidic residues" evidence="3">
    <location>
        <begin position="179"/>
        <end position="194"/>
    </location>
</feature>
<feature type="domain" description="Caspase family p20" evidence="5">
    <location>
        <begin position="14"/>
        <end position="143"/>
    </location>
</feature>
<dbReference type="PRINTS" id="PR00376">
    <property type="entry name" value="IL1BCENZYME"/>
</dbReference>
<dbReference type="GO" id="GO:0006915">
    <property type="term" value="P:apoptotic process"/>
    <property type="evidence" value="ECO:0007669"/>
    <property type="project" value="TreeGrafter"/>
</dbReference>
<proteinExistence type="inferred from homology"/>
<dbReference type="GO" id="GO:0006508">
    <property type="term" value="P:proteolysis"/>
    <property type="evidence" value="ECO:0007669"/>
    <property type="project" value="InterPro"/>
</dbReference>
<dbReference type="PROSITE" id="PS50207">
    <property type="entry name" value="CASPASE_P10"/>
    <property type="match status" value="1"/>
</dbReference>
<evidence type="ECO:0000256" key="3">
    <source>
        <dbReference type="SAM" id="MobiDB-lite"/>
    </source>
</evidence>
<dbReference type="SUPFAM" id="SSF52129">
    <property type="entry name" value="Caspase-like"/>
    <property type="match status" value="2"/>
</dbReference>
<dbReference type="AlphaFoldDB" id="A0A8B8EBX9"/>
<evidence type="ECO:0000313" key="6">
    <source>
        <dbReference type="Proteomes" id="UP000694844"/>
    </source>
</evidence>
<dbReference type="PANTHER" id="PTHR10454:SF244">
    <property type="entry name" value="CASPASE-6-LIKE"/>
    <property type="match status" value="1"/>
</dbReference>
<evidence type="ECO:0000256" key="2">
    <source>
        <dbReference type="RuleBase" id="RU003971"/>
    </source>
</evidence>
<dbReference type="PANTHER" id="PTHR10454">
    <property type="entry name" value="CASPASE"/>
    <property type="match status" value="1"/>
</dbReference>
<dbReference type="RefSeq" id="XP_022337026.1">
    <property type="nucleotide sequence ID" value="XM_022481318.1"/>
</dbReference>
<evidence type="ECO:0000259" key="5">
    <source>
        <dbReference type="PROSITE" id="PS50208"/>
    </source>
</evidence>
<dbReference type="SMART" id="SM00115">
    <property type="entry name" value="CASc"/>
    <property type="match status" value="1"/>
</dbReference>
<feature type="region of interest" description="Disordered" evidence="3">
    <location>
        <begin position="248"/>
        <end position="287"/>
    </location>
</feature>
<sequence>MDSVEGIYRFDPDREHQGLAVVIVNFTTGGEKRDGAELDLNYMKETFERLGFIVECHRDKTKPEMEKLLNDYSKREDLKKYSCFAIGISSHGVERTENAISYHAIEMFDHGYLYTKDVIDYFSERKCAALRNKPKLFFIQACRIPESKASKQERDVGIGFDAGSKAPVPVNPGQGSSADKTDNRQSEDKERFEDCIVSNPESDEIVTKMQKEEGTGEDEWDLERAHMDNVKSLGGILVGDNSLKESKITNQNSSASSSQNKDDQLQRGANQNKEQTPGDEIDPPKGTRFDPVLFTSVPCENNMLIMFASPQGHYAFRNETDGSYMLRYLYEVVEKHYKNGGLQDNQTSFLDILTEVAARMSEKTYFGQKMYTIVPCLVHKLYMDIIFTQGKNMHGSIGRDLYH</sequence>
<dbReference type="OrthoDB" id="6097640at2759"/>
<dbReference type="PROSITE" id="PS50208">
    <property type="entry name" value="CASPASE_P20"/>
    <property type="match status" value="1"/>
</dbReference>
<dbReference type="Gene3D" id="3.30.70.1470">
    <property type="entry name" value="Caspase-like"/>
    <property type="match status" value="1"/>
</dbReference>
<dbReference type="GO" id="GO:0004197">
    <property type="term" value="F:cysteine-type endopeptidase activity"/>
    <property type="evidence" value="ECO:0007669"/>
    <property type="project" value="InterPro"/>
</dbReference>
<evidence type="ECO:0000256" key="1">
    <source>
        <dbReference type="ARBA" id="ARBA00010134"/>
    </source>
</evidence>
<feature type="domain" description="Caspase family p10" evidence="4">
    <location>
        <begin position="293"/>
        <end position="336"/>
    </location>
</feature>
<dbReference type="InterPro" id="IPR011600">
    <property type="entry name" value="Pept_C14_caspase"/>
</dbReference>
<dbReference type="InterPro" id="IPR029030">
    <property type="entry name" value="Caspase-like_dom_sf"/>
</dbReference>
<dbReference type="InterPro" id="IPR002138">
    <property type="entry name" value="Pept_C14_p10"/>
</dbReference>
<dbReference type="GO" id="GO:0005829">
    <property type="term" value="C:cytosol"/>
    <property type="evidence" value="ECO:0007669"/>
    <property type="project" value="TreeGrafter"/>
</dbReference>
<dbReference type="InterPro" id="IPR002398">
    <property type="entry name" value="Pept_C14"/>
</dbReference>
<organism evidence="6 7">
    <name type="scientific">Crassostrea virginica</name>
    <name type="common">Eastern oyster</name>
    <dbReference type="NCBI Taxonomy" id="6565"/>
    <lineage>
        <taxon>Eukaryota</taxon>
        <taxon>Metazoa</taxon>
        <taxon>Spiralia</taxon>
        <taxon>Lophotrochozoa</taxon>
        <taxon>Mollusca</taxon>
        <taxon>Bivalvia</taxon>
        <taxon>Autobranchia</taxon>
        <taxon>Pteriomorphia</taxon>
        <taxon>Ostreida</taxon>
        <taxon>Ostreoidea</taxon>
        <taxon>Ostreidae</taxon>
        <taxon>Crassostrea</taxon>
    </lineage>
</organism>
<dbReference type="GeneID" id="111133186"/>
<dbReference type="InterPro" id="IPR015917">
    <property type="entry name" value="Pept_C14A"/>
</dbReference>
<evidence type="ECO:0000259" key="4">
    <source>
        <dbReference type="PROSITE" id="PS50207"/>
    </source>
</evidence>
<feature type="compositionally biased region" description="Basic and acidic residues" evidence="3">
    <location>
        <begin position="205"/>
        <end position="214"/>
    </location>
</feature>
<reference evidence="7" key="1">
    <citation type="submission" date="2025-08" db="UniProtKB">
        <authorList>
            <consortium name="RefSeq"/>
        </authorList>
    </citation>
    <scope>IDENTIFICATION</scope>
    <source>
        <tissue evidence="7">Whole sample</tissue>
    </source>
</reference>
<dbReference type="Gene3D" id="3.40.50.1460">
    <property type="match status" value="1"/>
</dbReference>
<feature type="compositionally biased region" description="Low complexity" evidence="3">
    <location>
        <begin position="250"/>
        <end position="259"/>
    </location>
</feature>
<protein>
    <submittedName>
        <fullName evidence="7">Uncharacterized protein LOC111133186 isoform X1</fullName>
    </submittedName>
</protein>
<dbReference type="KEGG" id="cvn:111133186"/>
<name>A0A8B8EBX9_CRAVI</name>
<dbReference type="InterPro" id="IPR001309">
    <property type="entry name" value="Pept_C14_p20"/>
</dbReference>
<gene>
    <name evidence="7" type="primary">LOC111133186</name>
</gene>
<feature type="region of interest" description="Disordered" evidence="3">
    <location>
        <begin position="159"/>
        <end position="221"/>
    </location>
</feature>
<dbReference type="Proteomes" id="UP000694844">
    <property type="component" value="Chromosome 5"/>
</dbReference>